<organism evidence="1">
    <name type="scientific">marine sediment metagenome</name>
    <dbReference type="NCBI Taxonomy" id="412755"/>
    <lineage>
        <taxon>unclassified sequences</taxon>
        <taxon>metagenomes</taxon>
        <taxon>ecological metagenomes</taxon>
    </lineage>
</organism>
<comment type="caution">
    <text evidence="1">The sequence shown here is derived from an EMBL/GenBank/DDBJ whole genome shotgun (WGS) entry which is preliminary data.</text>
</comment>
<sequence length="43" mass="4848">MEKDLIDNTKFNFVWRDVKGDTGASTGDNVKIMFNLTDILGNN</sequence>
<protein>
    <submittedName>
        <fullName evidence="1">Uncharacterized protein</fullName>
    </submittedName>
</protein>
<gene>
    <name evidence="1" type="ORF">S03H2_66109</name>
</gene>
<reference evidence="1" key="1">
    <citation type="journal article" date="2014" name="Front. Microbiol.">
        <title>High frequency of phylogenetically diverse reductive dehalogenase-homologous genes in deep subseafloor sedimentary metagenomes.</title>
        <authorList>
            <person name="Kawai M."/>
            <person name="Futagami T."/>
            <person name="Toyoda A."/>
            <person name="Takaki Y."/>
            <person name="Nishi S."/>
            <person name="Hori S."/>
            <person name="Arai W."/>
            <person name="Tsubouchi T."/>
            <person name="Morono Y."/>
            <person name="Uchiyama I."/>
            <person name="Ito T."/>
            <person name="Fujiyama A."/>
            <person name="Inagaki F."/>
            <person name="Takami H."/>
        </authorList>
    </citation>
    <scope>NUCLEOTIDE SEQUENCE</scope>
    <source>
        <strain evidence="1">Expedition CK06-06</strain>
    </source>
</reference>
<accession>X1I6Y7</accession>
<dbReference type="AlphaFoldDB" id="X1I6Y7"/>
<feature type="non-terminal residue" evidence="1">
    <location>
        <position position="43"/>
    </location>
</feature>
<name>X1I6Y7_9ZZZZ</name>
<evidence type="ECO:0000313" key="1">
    <source>
        <dbReference type="EMBL" id="GAH78161.1"/>
    </source>
</evidence>
<proteinExistence type="predicted"/>
<dbReference type="EMBL" id="BARU01043132">
    <property type="protein sequence ID" value="GAH78161.1"/>
    <property type="molecule type" value="Genomic_DNA"/>
</dbReference>